<evidence type="ECO:0000259" key="4">
    <source>
        <dbReference type="Pfam" id="PF20257"/>
    </source>
</evidence>
<reference evidence="5 6" key="1">
    <citation type="submission" date="2008-06" db="EMBL/GenBank/DDBJ databases">
        <title>Complete sequence of Pelodictyon phaeoclathratiforme BU-1.</title>
        <authorList>
            <consortium name="US DOE Joint Genome Institute"/>
            <person name="Lucas S."/>
            <person name="Copeland A."/>
            <person name="Lapidus A."/>
            <person name="Glavina del Rio T."/>
            <person name="Dalin E."/>
            <person name="Tice H."/>
            <person name="Bruce D."/>
            <person name="Goodwin L."/>
            <person name="Pitluck S."/>
            <person name="Schmutz J."/>
            <person name="Larimer F."/>
            <person name="Land M."/>
            <person name="Hauser L."/>
            <person name="Kyrpides N."/>
            <person name="Mikhailova N."/>
            <person name="Liu Z."/>
            <person name="Li T."/>
            <person name="Zhao F."/>
            <person name="Overmann J."/>
            <person name="Bryant D.A."/>
            <person name="Richardson P."/>
        </authorList>
    </citation>
    <scope>NUCLEOTIDE SEQUENCE [LARGE SCALE GENOMIC DNA]</scope>
    <source>
        <strain evidence="6">DSM 5477 / BU-1</strain>
    </source>
</reference>
<dbReference type="STRING" id="324925.Ppha_2370"/>
<dbReference type="SUPFAM" id="SSF101852">
    <property type="entry name" value="Bacterial fluorinating enzyme, C-terminal domain"/>
    <property type="match status" value="1"/>
</dbReference>
<feature type="domain" description="S-adenosyl-l-methionine hydroxide adenosyltransferase C-terminal" evidence="4">
    <location>
        <begin position="181"/>
        <end position="262"/>
    </location>
</feature>
<evidence type="ECO:0000259" key="3">
    <source>
        <dbReference type="Pfam" id="PF01887"/>
    </source>
</evidence>
<dbReference type="PANTHER" id="PTHR35092:SF1">
    <property type="entry name" value="CHLORINASE MJ1651"/>
    <property type="match status" value="1"/>
</dbReference>
<dbReference type="AlphaFoldDB" id="B4SEE3"/>
<proteinExistence type="inferred from homology"/>
<keyword evidence="1" id="KW-0949">S-adenosyl-L-methionine</keyword>
<dbReference type="InterPro" id="IPR023227">
    <property type="entry name" value="SAM_OH_AdoTrfase_C_sf"/>
</dbReference>
<evidence type="ECO:0000313" key="5">
    <source>
        <dbReference type="EMBL" id="ACF44562.1"/>
    </source>
</evidence>
<dbReference type="SUPFAM" id="SSF102522">
    <property type="entry name" value="Bacterial fluorinating enzyme, N-terminal domain"/>
    <property type="match status" value="1"/>
</dbReference>
<gene>
    <name evidence="5" type="ordered locus">Ppha_2370</name>
</gene>
<keyword evidence="6" id="KW-1185">Reference proteome</keyword>
<dbReference type="Gene3D" id="3.40.50.10790">
    <property type="entry name" value="S-adenosyl-l-methionine hydroxide adenosyltransferase, N-terminal"/>
    <property type="match status" value="1"/>
</dbReference>
<name>B4SEE3_PELPB</name>
<dbReference type="eggNOG" id="COG1912">
    <property type="taxonomic scope" value="Bacteria"/>
</dbReference>
<comment type="similarity">
    <text evidence="2">Belongs to the SAM hydrolase / SAM-dependent halogenase family.</text>
</comment>
<protein>
    <recommendedName>
        <fullName evidence="7">SAM-dependent chlorinase/fluorinase</fullName>
    </recommendedName>
</protein>
<evidence type="ECO:0000313" key="6">
    <source>
        <dbReference type="Proteomes" id="UP000002724"/>
    </source>
</evidence>
<dbReference type="HOGENOM" id="CLU_059734_1_1_10"/>
<dbReference type="OrthoDB" id="9792195at2"/>
<dbReference type="InterPro" id="IPR002747">
    <property type="entry name" value="SAM_OH_AdoTrfase"/>
</dbReference>
<dbReference type="EMBL" id="CP001110">
    <property type="protein sequence ID" value="ACF44562.1"/>
    <property type="molecule type" value="Genomic_DNA"/>
</dbReference>
<dbReference type="Pfam" id="PF01887">
    <property type="entry name" value="SAM_HAT_N"/>
    <property type="match status" value="1"/>
</dbReference>
<dbReference type="RefSeq" id="WP_012509036.1">
    <property type="nucleotide sequence ID" value="NC_011060.1"/>
</dbReference>
<evidence type="ECO:0000256" key="1">
    <source>
        <dbReference type="ARBA" id="ARBA00022691"/>
    </source>
</evidence>
<dbReference type="KEGG" id="pph:Ppha_2370"/>
<organism evidence="5 6">
    <name type="scientific">Pelodictyon phaeoclathratiforme (strain DSM 5477 / BU-1)</name>
    <dbReference type="NCBI Taxonomy" id="324925"/>
    <lineage>
        <taxon>Bacteria</taxon>
        <taxon>Pseudomonadati</taxon>
        <taxon>Chlorobiota</taxon>
        <taxon>Chlorobiia</taxon>
        <taxon>Chlorobiales</taxon>
        <taxon>Chlorobiaceae</taxon>
        <taxon>Chlorobium/Pelodictyon group</taxon>
        <taxon>Pelodictyon</taxon>
    </lineage>
</organism>
<sequence>MQTGHPPVIVLMTDFGLADTYIGQMKGVILSLAPSAQIIDLTHAISAQNIAQGAFQLGKSAPFFPEGAIFVAVVDPGVGTSRKAIAVQCGKQSFLAPDNGLLTALFQTGKVTQCVTITNERYMLPSRSSTFHGRDIFSPAAAHLASGVALRELGSKMELAECTKIPLPGCESGDNGASWEGTIICTDHFGNLITSLDAEVLDRSKEWLIGAGNHQLPICRTYGEVADQQPLAYTGSSGMIEIAIRNGNAAERLGLRDGDAVRASAASSMPFSPR</sequence>
<dbReference type="PIRSF" id="PIRSF006779">
    <property type="entry name" value="UCP006779"/>
    <property type="match status" value="1"/>
</dbReference>
<dbReference type="Gene3D" id="2.40.30.90">
    <property type="entry name" value="Bacterial fluorinating enzyme like"/>
    <property type="match status" value="1"/>
</dbReference>
<evidence type="ECO:0008006" key="7">
    <source>
        <dbReference type="Google" id="ProtNLM"/>
    </source>
</evidence>
<evidence type="ECO:0000256" key="2">
    <source>
        <dbReference type="ARBA" id="ARBA00024035"/>
    </source>
</evidence>
<dbReference type="Pfam" id="PF20257">
    <property type="entry name" value="SAM_HAT_C"/>
    <property type="match status" value="1"/>
</dbReference>
<dbReference type="PANTHER" id="PTHR35092">
    <property type="entry name" value="CHLORINASE MJ1651"/>
    <property type="match status" value="1"/>
</dbReference>
<accession>B4SEE3</accession>
<feature type="domain" description="S-adenosyl-l-methionine hydroxide adenosyltransferase N-terminal" evidence="3">
    <location>
        <begin position="9"/>
        <end position="154"/>
    </location>
</feature>
<dbReference type="InterPro" id="IPR046469">
    <property type="entry name" value="SAM_HAT_N"/>
</dbReference>
<dbReference type="InterPro" id="IPR023228">
    <property type="entry name" value="SAM_OH_AdoTrfase_N_sf"/>
</dbReference>
<dbReference type="InterPro" id="IPR046470">
    <property type="entry name" value="SAM_HAT_C"/>
</dbReference>
<dbReference type="Proteomes" id="UP000002724">
    <property type="component" value="Chromosome"/>
</dbReference>